<dbReference type="EMBL" id="CP003944">
    <property type="protein sequence ID" value="AFZ51807.1"/>
    <property type="molecule type" value="Genomic_DNA"/>
</dbReference>
<dbReference type="RefSeq" id="WP_015230783.1">
    <property type="nucleotide sequence ID" value="NC_019780.1"/>
</dbReference>
<evidence type="ECO:0000313" key="2">
    <source>
        <dbReference type="EMBL" id="AFZ51807.1"/>
    </source>
</evidence>
<evidence type="ECO:0008006" key="4">
    <source>
        <dbReference type="Google" id="ProtNLM"/>
    </source>
</evidence>
<evidence type="ECO:0000256" key="1">
    <source>
        <dbReference type="SAM" id="SignalP"/>
    </source>
</evidence>
<organism evidence="2 3">
    <name type="scientific">Dactylococcopsis salina (strain PCC 8305)</name>
    <name type="common">Myxobactron salinum</name>
    <dbReference type="NCBI Taxonomy" id="13035"/>
    <lineage>
        <taxon>Bacteria</taxon>
        <taxon>Bacillati</taxon>
        <taxon>Cyanobacteriota</taxon>
        <taxon>Cyanophyceae</taxon>
        <taxon>Nodosilineales</taxon>
        <taxon>Cymatolegaceae</taxon>
        <taxon>Dactylococcopsis</taxon>
    </lineage>
</organism>
<name>K9YZ92_DACS8</name>
<dbReference type="Proteomes" id="UP000010482">
    <property type="component" value="Chromosome"/>
</dbReference>
<proteinExistence type="predicted"/>
<dbReference type="HOGENOM" id="CLU_074052_0_0_3"/>
<keyword evidence="3" id="KW-1185">Reference proteome</keyword>
<keyword evidence="1" id="KW-0732">Signal</keyword>
<sequence length="270" mass="29988">MLNHLLKKSTPFSYIIASIALLLMSTVAQAAPANTAPKTLTERLNQLETAANNGNLEAVRSVYSQNFSAESGLNVETLTQKLEQLWDTYSRLDYQVELQSWEREGDAIVAETVTRIRGLREIQGKEAFLDARLRSRQRFRNGKIVSQNTLEESSRLYIGSAPRVKVNAPNEVEVGEEFNFDVIVREPVGNDILLGTALEEAVTSSKYLAPQELDLEILPAGGIYRLGKIDRPGERWLSAIIVRDDGITLISERVNVISPMSALSNSKPTD</sequence>
<accession>K9YZ92</accession>
<dbReference type="AlphaFoldDB" id="K9YZ92"/>
<protein>
    <recommendedName>
        <fullName evidence="4">Nuclear transport factor 2 family protein</fullName>
    </recommendedName>
</protein>
<reference evidence="2" key="1">
    <citation type="submission" date="2012-04" db="EMBL/GenBank/DDBJ databases">
        <title>Finished genome of Dactylococcopsis salina PCC 8305.</title>
        <authorList>
            <consortium name="US DOE Joint Genome Institute"/>
            <person name="Gugger M."/>
            <person name="Coursin T."/>
            <person name="Rippka R."/>
            <person name="Tandeau De Marsac N."/>
            <person name="Huntemann M."/>
            <person name="Wei C.-L."/>
            <person name="Han J."/>
            <person name="Detter J.C."/>
            <person name="Han C."/>
            <person name="Tapia R."/>
            <person name="Daligault H."/>
            <person name="Chen A."/>
            <person name="Krypides N."/>
            <person name="Mavromatis K."/>
            <person name="Markowitz V."/>
            <person name="Szeto E."/>
            <person name="Ivanova N."/>
            <person name="Ovchinnikova G."/>
            <person name="Pagani I."/>
            <person name="Pati A."/>
            <person name="Goodwin L."/>
            <person name="Peters L."/>
            <person name="Pitluck S."/>
            <person name="Woyke T."/>
            <person name="Kerfeld C."/>
        </authorList>
    </citation>
    <scope>NUCLEOTIDE SEQUENCE [LARGE SCALE GENOMIC DNA]</scope>
    <source>
        <strain evidence="2">PCC 8305</strain>
    </source>
</reference>
<gene>
    <name evidence="2" type="ORF">Dacsa_3299</name>
</gene>
<dbReference type="SUPFAM" id="SSF54427">
    <property type="entry name" value="NTF2-like"/>
    <property type="match status" value="1"/>
</dbReference>
<dbReference type="eggNOG" id="ENOG502Z83E">
    <property type="taxonomic scope" value="Bacteria"/>
</dbReference>
<dbReference type="OrthoDB" id="507769at2"/>
<feature type="chain" id="PRO_5003939020" description="Nuclear transport factor 2 family protein" evidence="1">
    <location>
        <begin position="31"/>
        <end position="270"/>
    </location>
</feature>
<dbReference type="InterPro" id="IPR032710">
    <property type="entry name" value="NTF2-like_dom_sf"/>
</dbReference>
<feature type="signal peptide" evidence="1">
    <location>
        <begin position="1"/>
        <end position="30"/>
    </location>
</feature>
<dbReference type="KEGG" id="dsl:Dacsa_3299"/>
<evidence type="ECO:0000313" key="3">
    <source>
        <dbReference type="Proteomes" id="UP000010482"/>
    </source>
</evidence>
<dbReference type="STRING" id="13035.Dacsa_3299"/>